<dbReference type="PANTHER" id="PTHR30204:SF94">
    <property type="entry name" value="HEAVY METAL-DEPENDENT TRANSCRIPTIONAL REGULATOR HI_0293-RELATED"/>
    <property type="match status" value="1"/>
</dbReference>
<dbReference type="EMBL" id="NGLE02000001">
    <property type="protein sequence ID" value="MEI5994317.1"/>
    <property type="molecule type" value="Genomic_DNA"/>
</dbReference>
<reference evidence="5" key="1">
    <citation type="submission" date="2018-07" db="EMBL/GenBank/DDBJ databases">
        <title>The Genome Sequence of Enterococcus sp. DIV0659b.</title>
        <authorList>
            <consortium name="The Broad Institute Genomics Platform"/>
            <consortium name="The Broad Institute Genomic Center for Infectious Diseases"/>
            <person name="Earl A."/>
            <person name="Manson A."/>
            <person name="Schwartman J."/>
            <person name="Gilmore M."/>
            <person name="Abouelleil A."/>
            <person name="Cao P."/>
            <person name="Chapman S."/>
            <person name="Cusick C."/>
            <person name="Shea T."/>
            <person name="Young S."/>
            <person name="Neafsey D."/>
            <person name="Nusbaum C."/>
            <person name="Birren B."/>
        </authorList>
    </citation>
    <scope>NUCLEOTIDE SEQUENCE [LARGE SCALE GENOMIC DNA]</scope>
    <source>
        <strain evidence="5">4G2_DIV0659</strain>
    </source>
</reference>
<dbReference type="SMART" id="SM00422">
    <property type="entry name" value="HTH_MERR"/>
    <property type="match status" value="1"/>
</dbReference>
<feature type="domain" description="HTH merR-type" evidence="4">
    <location>
        <begin position="1"/>
        <end position="72"/>
    </location>
</feature>
<dbReference type="Pfam" id="PF13411">
    <property type="entry name" value="MerR_1"/>
    <property type="match status" value="1"/>
</dbReference>
<dbReference type="Gene3D" id="1.10.1660.10">
    <property type="match status" value="1"/>
</dbReference>
<evidence type="ECO:0000256" key="1">
    <source>
        <dbReference type="ARBA" id="ARBA00023015"/>
    </source>
</evidence>
<evidence type="ECO:0000313" key="6">
    <source>
        <dbReference type="Proteomes" id="UP000195139"/>
    </source>
</evidence>
<dbReference type="InterPro" id="IPR000551">
    <property type="entry name" value="MerR-type_HTH_dom"/>
</dbReference>
<dbReference type="RefSeq" id="WP_336577058.1">
    <property type="nucleotide sequence ID" value="NZ_NGLE02000001.1"/>
</dbReference>
<keyword evidence="1" id="KW-0805">Transcription regulation</keyword>
<evidence type="ECO:0000256" key="2">
    <source>
        <dbReference type="ARBA" id="ARBA00023125"/>
    </source>
</evidence>
<keyword evidence="2" id="KW-0238">DNA-binding</keyword>
<sequence>MKQLTAGEIAKLFNISKYRIRHYIDKGILTPKRNEENKYYVFEESDIYRLYQINTLREIGFSIKEIQESLKLDNIKSMFEEAETKIQREINKLLATQKTINKIVNSQRKYELNKVILLNEKNDVLKN</sequence>
<dbReference type="PROSITE" id="PS50937">
    <property type="entry name" value="HTH_MERR_2"/>
    <property type="match status" value="1"/>
</dbReference>
<dbReference type="InterPro" id="IPR047057">
    <property type="entry name" value="MerR_fam"/>
</dbReference>
<keyword evidence="3" id="KW-0804">Transcription</keyword>
<gene>
    <name evidence="5" type="ORF">A5880_001875</name>
</gene>
<protein>
    <recommendedName>
        <fullName evidence="4">HTH merR-type domain-containing protein</fullName>
    </recommendedName>
</protein>
<name>A0ABU8IF58_9ENTE</name>
<organism evidence="5 6">
    <name type="scientific">Candidatus Enterococcus mansonii</name>
    <dbReference type="NCBI Taxonomy" id="1834181"/>
    <lineage>
        <taxon>Bacteria</taxon>
        <taxon>Bacillati</taxon>
        <taxon>Bacillota</taxon>
        <taxon>Bacilli</taxon>
        <taxon>Lactobacillales</taxon>
        <taxon>Enterococcaceae</taxon>
        <taxon>Enterococcus</taxon>
    </lineage>
</organism>
<keyword evidence="6" id="KW-1185">Reference proteome</keyword>
<evidence type="ECO:0000313" key="5">
    <source>
        <dbReference type="EMBL" id="MEI5994317.1"/>
    </source>
</evidence>
<proteinExistence type="predicted"/>
<evidence type="ECO:0000259" key="4">
    <source>
        <dbReference type="PROSITE" id="PS50937"/>
    </source>
</evidence>
<comment type="caution">
    <text evidence="5">The sequence shown here is derived from an EMBL/GenBank/DDBJ whole genome shotgun (WGS) entry which is preliminary data.</text>
</comment>
<dbReference type="PANTHER" id="PTHR30204">
    <property type="entry name" value="REDOX-CYCLING DRUG-SENSING TRANSCRIPTIONAL ACTIVATOR SOXR"/>
    <property type="match status" value="1"/>
</dbReference>
<evidence type="ECO:0000256" key="3">
    <source>
        <dbReference type="ARBA" id="ARBA00023163"/>
    </source>
</evidence>
<dbReference type="Proteomes" id="UP000195139">
    <property type="component" value="Unassembled WGS sequence"/>
</dbReference>
<accession>A0ABU8IF58</accession>
<dbReference type="InterPro" id="IPR009061">
    <property type="entry name" value="DNA-bd_dom_put_sf"/>
</dbReference>
<dbReference type="SUPFAM" id="SSF46955">
    <property type="entry name" value="Putative DNA-binding domain"/>
    <property type="match status" value="1"/>
</dbReference>